<reference evidence="2" key="1">
    <citation type="submission" date="2021-03" db="EMBL/GenBank/DDBJ databases">
        <title>Comparative genomics and phylogenomic investigation of the class Geoglossomycetes provide insights into ecological specialization and systematics.</title>
        <authorList>
            <person name="Melie T."/>
            <person name="Pirro S."/>
            <person name="Miller A.N."/>
            <person name="Quandt A."/>
        </authorList>
    </citation>
    <scope>NUCLEOTIDE SEQUENCE</scope>
    <source>
        <strain evidence="2">CAQ_001_2017</strain>
    </source>
</reference>
<accession>A0A9P8LB45</accession>
<keyword evidence="3" id="KW-1185">Reference proteome</keyword>
<comment type="caution">
    <text evidence="2">The sequence shown here is derived from an EMBL/GenBank/DDBJ whole genome shotgun (WGS) entry which is preliminary data.</text>
</comment>
<dbReference type="AlphaFoldDB" id="A0A9P8LB45"/>
<proteinExistence type="predicted"/>
<dbReference type="Proteomes" id="UP000750711">
    <property type="component" value="Unassembled WGS sequence"/>
</dbReference>
<evidence type="ECO:0000313" key="2">
    <source>
        <dbReference type="EMBL" id="KAH0558896.1"/>
    </source>
</evidence>
<evidence type="ECO:0000313" key="3">
    <source>
        <dbReference type="Proteomes" id="UP000750711"/>
    </source>
</evidence>
<dbReference type="EMBL" id="JAGHQM010000708">
    <property type="protein sequence ID" value="KAH0558896.1"/>
    <property type="molecule type" value="Genomic_DNA"/>
</dbReference>
<organism evidence="2 3">
    <name type="scientific">Trichoglossum hirsutum</name>
    <dbReference type="NCBI Taxonomy" id="265104"/>
    <lineage>
        <taxon>Eukaryota</taxon>
        <taxon>Fungi</taxon>
        <taxon>Dikarya</taxon>
        <taxon>Ascomycota</taxon>
        <taxon>Pezizomycotina</taxon>
        <taxon>Geoglossomycetes</taxon>
        <taxon>Geoglossales</taxon>
        <taxon>Geoglossaceae</taxon>
        <taxon>Trichoglossum</taxon>
    </lineage>
</organism>
<feature type="region of interest" description="Disordered" evidence="1">
    <location>
        <begin position="337"/>
        <end position="359"/>
    </location>
</feature>
<gene>
    <name evidence="2" type="ORF">GP486_004475</name>
</gene>
<sequence>MAPNHISLSWLEQNLWSKIPEAIFTQTPILLDVRDCLRKTYAEEPKSLPASSLTEGDVRKIFGLENWPLQDLWSSQDLGSLDSDEIKKIPNILSEWLALSRCAFGDPPKGAPLNGARARAILDMILICLLSEEKKQGCQQTSSRTGPAAPQTISSTAPIVFEQDRPTTPKDLSLRFKTELECPVTYNGEQYLLRGVADYSIWYPDGNSRSTNLNLTIVDAKEIGTSETMRGQLLAYMAIIHRARIEQGKQNSTVYGIATDSNLFRFLKIDDGGRVYQSKIMEWEAGEGPLVCSYIRYIIRTAVASSSSTPSLKPDEVKKATLTSFKPDVRGFDFNVSPFDYDTDPSDDDSSEIPPLPSLPLEGTNGIYVRFLK</sequence>
<protein>
    <submittedName>
        <fullName evidence="2">Uncharacterized protein</fullName>
    </submittedName>
</protein>
<feature type="compositionally biased region" description="Acidic residues" evidence="1">
    <location>
        <begin position="341"/>
        <end position="351"/>
    </location>
</feature>
<evidence type="ECO:0000256" key="1">
    <source>
        <dbReference type="SAM" id="MobiDB-lite"/>
    </source>
</evidence>
<name>A0A9P8LB45_9PEZI</name>